<evidence type="ECO:0000313" key="3">
    <source>
        <dbReference type="EMBL" id="MQL88406.1"/>
    </source>
</evidence>
<protein>
    <submittedName>
        <fullName evidence="3">Uncharacterized protein</fullName>
    </submittedName>
</protein>
<proteinExistence type="predicted"/>
<keyword evidence="4" id="KW-1185">Reference proteome</keyword>
<comment type="caution">
    <text evidence="3">The sequence shown here is derived from an EMBL/GenBank/DDBJ whole genome shotgun (WGS) entry which is preliminary data.</text>
</comment>
<sequence length="567" mass="62096">WYPQTSRLPRGERSQEATSTPSLPLPCLPRHSLPSTAAAVPPFSTSARRKPPPEPPRPLSSPLLLGVPHRSAAASLLCRRLPRALPAPPRPRVPLPSQHLLPPIAHAAAVPPYIREPLLGLHDPTFPFPCLSSPSPTTPTIRCEPASRLQDPSPAHDHITATRSALPFWSRRRPASSWAAPARSAPAPPVEAPSTEPAATDAERRPSASHGAPPTPTSFRRTLPHGPPRTLCSRPSQFYFPLNLPTVQSDVKPGRQRRRQLPRRPLLEGAAAAAAVASGDTGGWGRRAPRRPWEKAEAAGPCEELAVSGEPSATVNHTLDDIKNMTNYGWKQRALDEFKIMKKYGLKEGRFQTICENEDLDIYTKRAVLKASAAVVSLVSYLDEKKIFHGSGTIIESDDKSGIILTSASLIGCPMSENIVTDNVKIQSNAPLPIASLRRLDDSITVDLNELGILEEKAFQLRSHSNSFNLIPGDTVIALGRYFIRSYEIMVAPGGFSVVVGVRLSTVLERSLGSQFTMTFLLLLYQSMWHANGGSITRKISMFQIFLLFAWLIIYCVVTFCMCYFSL</sequence>
<feature type="region of interest" description="Disordered" evidence="1">
    <location>
        <begin position="1"/>
        <end position="64"/>
    </location>
</feature>
<keyword evidence="2" id="KW-0472">Membrane</keyword>
<dbReference type="PANTHER" id="PTHR47389">
    <property type="entry name" value="OS09G0436400 PROTEIN"/>
    <property type="match status" value="1"/>
</dbReference>
<evidence type="ECO:0000256" key="1">
    <source>
        <dbReference type="SAM" id="MobiDB-lite"/>
    </source>
</evidence>
<organism evidence="3 4">
    <name type="scientific">Colocasia esculenta</name>
    <name type="common">Wild taro</name>
    <name type="synonym">Arum esculentum</name>
    <dbReference type="NCBI Taxonomy" id="4460"/>
    <lineage>
        <taxon>Eukaryota</taxon>
        <taxon>Viridiplantae</taxon>
        <taxon>Streptophyta</taxon>
        <taxon>Embryophyta</taxon>
        <taxon>Tracheophyta</taxon>
        <taxon>Spermatophyta</taxon>
        <taxon>Magnoliopsida</taxon>
        <taxon>Liliopsida</taxon>
        <taxon>Araceae</taxon>
        <taxon>Aroideae</taxon>
        <taxon>Colocasieae</taxon>
        <taxon>Colocasia</taxon>
    </lineage>
</organism>
<dbReference type="AlphaFoldDB" id="A0A843V049"/>
<dbReference type="OrthoDB" id="4217619at2759"/>
<feature type="region of interest" description="Disordered" evidence="1">
    <location>
        <begin position="178"/>
        <end position="234"/>
    </location>
</feature>
<feature type="transmembrane region" description="Helical" evidence="2">
    <location>
        <begin position="543"/>
        <end position="565"/>
    </location>
</feature>
<name>A0A843V049_COLES</name>
<dbReference type="EMBL" id="NMUH01001053">
    <property type="protein sequence ID" value="MQL88406.1"/>
    <property type="molecule type" value="Genomic_DNA"/>
</dbReference>
<keyword evidence="2" id="KW-1133">Transmembrane helix</keyword>
<reference evidence="3" key="1">
    <citation type="submission" date="2017-07" db="EMBL/GenBank/DDBJ databases">
        <title>Taro Niue Genome Assembly and Annotation.</title>
        <authorList>
            <person name="Atibalentja N."/>
            <person name="Keating K."/>
            <person name="Fields C.J."/>
        </authorList>
    </citation>
    <scope>NUCLEOTIDE SEQUENCE</scope>
    <source>
        <strain evidence="3">Niue_2</strain>
        <tissue evidence="3">Leaf</tissue>
    </source>
</reference>
<gene>
    <name evidence="3" type="ORF">Taro_020962</name>
</gene>
<evidence type="ECO:0000313" key="4">
    <source>
        <dbReference type="Proteomes" id="UP000652761"/>
    </source>
</evidence>
<feature type="region of interest" description="Disordered" evidence="1">
    <location>
        <begin position="277"/>
        <end position="309"/>
    </location>
</feature>
<evidence type="ECO:0000256" key="2">
    <source>
        <dbReference type="SAM" id="Phobius"/>
    </source>
</evidence>
<feature type="non-terminal residue" evidence="3">
    <location>
        <position position="567"/>
    </location>
</feature>
<dbReference type="PANTHER" id="PTHR47389:SF4">
    <property type="entry name" value="OS09G0436400 PROTEIN"/>
    <property type="match status" value="1"/>
</dbReference>
<accession>A0A843V049</accession>
<keyword evidence="2" id="KW-0812">Transmembrane</keyword>
<dbReference type="Proteomes" id="UP000652761">
    <property type="component" value="Unassembled WGS sequence"/>
</dbReference>